<dbReference type="Proteomes" id="UP001605036">
    <property type="component" value="Unassembled WGS sequence"/>
</dbReference>
<evidence type="ECO:0000256" key="1">
    <source>
        <dbReference type="SAM" id="MobiDB-lite"/>
    </source>
</evidence>
<name>A0ABD1YN56_9MARC</name>
<accession>A0ABD1YN56</accession>
<reference evidence="2 3" key="1">
    <citation type="submission" date="2024-09" db="EMBL/GenBank/DDBJ databases">
        <title>Chromosome-scale assembly of Riccia fluitans.</title>
        <authorList>
            <person name="Paukszto L."/>
            <person name="Sawicki J."/>
            <person name="Karawczyk K."/>
            <person name="Piernik-Szablinska J."/>
            <person name="Szczecinska M."/>
            <person name="Mazdziarz M."/>
        </authorList>
    </citation>
    <scope>NUCLEOTIDE SEQUENCE [LARGE SCALE GENOMIC DNA]</scope>
    <source>
        <strain evidence="2">Rf_01</strain>
        <tissue evidence="2">Aerial parts of the thallus</tissue>
    </source>
</reference>
<organism evidence="2 3">
    <name type="scientific">Riccia fluitans</name>
    <dbReference type="NCBI Taxonomy" id="41844"/>
    <lineage>
        <taxon>Eukaryota</taxon>
        <taxon>Viridiplantae</taxon>
        <taxon>Streptophyta</taxon>
        <taxon>Embryophyta</taxon>
        <taxon>Marchantiophyta</taxon>
        <taxon>Marchantiopsida</taxon>
        <taxon>Marchantiidae</taxon>
        <taxon>Marchantiales</taxon>
        <taxon>Ricciaceae</taxon>
        <taxon>Riccia</taxon>
    </lineage>
</organism>
<dbReference type="EMBL" id="JBHFFA010000004">
    <property type="protein sequence ID" value="KAL2632031.1"/>
    <property type="molecule type" value="Genomic_DNA"/>
</dbReference>
<sequence>MQWMDVPKHPRLQPLMKVKQERLGKGDTARKPMHGLSMIEEWSISKQLSKCAISLGETHKKDLLFSLPINYGLSPPILLGIMSDSVRKEKFPFVLPSRFFPYIEGKVKKPDFNLASDVEEKSKSEEEEYSDDALFKH</sequence>
<protein>
    <submittedName>
        <fullName evidence="2">Uncharacterized protein</fullName>
    </submittedName>
</protein>
<feature type="region of interest" description="Disordered" evidence="1">
    <location>
        <begin position="116"/>
        <end position="137"/>
    </location>
</feature>
<keyword evidence="3" id="KW-1185">Reference proteome</keyword>
<dbReference type="AlphaFoldDB" id="A0ABD1YN56"/>
<gene>
    <name evidence="2" type="ORF">R1flu_016717</name>
</gene>
<comment type="caution">
    <text evidence="2">The sequence shown here is derived from an EMBL/GenBank/DDBJ whole genome shotgun (WGS) entry which is preliminary data.</text>
</comment>
<evidence type="ECO:0000313" key="2">
    <source>
        <dbReference type="EMBL" id="KAL2632031.1"/>
    </source>
</evidence>
<evidence type="ECO:0000313" key="3">
    <source>
        <dbReference type="Proteomes" id="UP001605036"/>
    </source>
</evidence>
<proteinExistence type="predicted"/>